<protein>
    <submittedName>
        <fullName evidence="1">Uncharacterized protein</fullName>
    </submittedName>
</protein>
<reference evidence="2" key="1">
    <citation type="submission" date="2017-02" db="EMBL/GenBank/DDBJ databases">
        <authorList>
            <person name="Daims H."/>
        </authorList>
    </citation>
    <scope>NUCLEOTIDE SEQUENCE [LARGE SCALE GENOMIC DNA]</scope>
</reference>
<sequence>MINDRHDFNQPVNYNVTVRTELVEVYRSCFDKLSANGGCNCPKLKKLYIHWNPVNTELSKL</sequence>
<accession>A0A1R4H204</accession>
<proteinExistence type="predicted"/>
<name>A0A1R4H204_9GAMM</name>
<dbReference type="AlphaFoldDB" id="A0A1R4H204"/>
<keyword evidence="2" id="KW-1185">Reference proteome</keyword>
<dbReference type="Proteomes" id="UP000195667">
    <property type="component" value="Unassembled WGS sequence"/>
</dbReference>
<evidence type="ECO:0000313" key="1">
    <source>
        <dbReference type="EMBL" id="SJM90258.1"/>
    </source>
</evidence>
<organism evidence="1 2">
    <name type="scientific">Crenothrix polyspora</name>
    <dbReference type="NCBI Taxonomy" id="360316"/>
    <lineage>
        <taxon>Bacteria</taxon>
        <taxon>Pseudomonadati</taxon>
        <taxon>Pseudomonadota</taxon>
        <taxon>Gammaproteobacteria</taxon>
        <taxon>Methylococcales</taxon>
        <taxon>Crenotrichaceae</taxon>
        <taxon>Crenothrix</taxon>
    </lineage>
</organism>
<evidence type="ECO:0000313" key="2">
    <source>
        <dbReference type="Proteomes" id="UP000195667"/>
    </source>
</evidence>
<gene>
    <name evidence="1" type="ORF">CRENPOLYSF1_140016</name>
</gene>
<dbReference type="EMBL" id="FUKI01000046">
    <property type="protein sequence ID" value="SJM90258.1"/>
    <property type="molecule type" value="Genomic_DNA"/>
</dbReference>